<proteinExistence type="predicted"/>
<evidence type="ECO:0000256" key="6">
    <source>
        <dbReference type="SAM" id="MobiDB-lite"/>
    </source>
</evidence>
<dbReference type="AlphaFoldDB" id="A0A2P5FXZ7"/>
<evidence type="ECO:0000256" key="1">
    <source>
        <dbReference type="ARBA" id="ARBA00004123"/>
    </source>
</evidence>
<keyword evidence="4" id="KW-0804">Transcription</keyword>
<name>A0A2P5FXZ7_TREOI</name>
<dbReference type="GO" id="GO:0005634">
    <property type="term" value="C:nucleus"/>
    <property type="evidence" value="ECO:0007669"/>
    <property type="project" value="UniProtKB-SubCell"/>
</dbReference>
<dbReference type="Pfam" id="PF02362">
    <property type="entry name" value="B3"/>
    <property type="match status" value="1"/>
</dbReference>
<evidence type="ECO:0000256" key="4">
    <source>
        <dbReference type="ARBA" id="ARBA00023163"/>
    </source>
</evidence>
<comment type="subcellular location">
    <subcellularLocation>
        <location evidence="1">Nucleus</location>
    </subcellularLocation>
</comment>
<feature type="domain" description="TF-B3" evidence="7">
    <location>
        <begin position="20"/>
        <end position="113"/>
    </location>
</feature>
<evidence type="ECO:0000256" key="3">
    <source>
        <dbReference type="ARBA" id="ARBA00023125"/>
    </source>
</evidence>
<dbReference type="OrthoDB" id="1869398at2759"/>
<keyword evidence="9" id="KW-1185">Reference proteome</keyword>
<keyword evidence="5" id="KW-0539">Nucleus</keyword>
<evidence type="ECO:0000313" key="8">
    <source>
        <dbReference type="EMBL" id="POO02659.1"/>
    </source>
</evidence>
<dbReference type="InterPro" id="IPR050655">
    <property type="entry name" value="Plant_B3_domain"/>
</dbReference>
<dbReference type="SMART" id="SM01019">
    <property type="entry name" value="B3"/>
    <property type="match status" value="1"/>
</dbReference>
<dbReference type="InterPro" id="IPR003340">
    <property type="entry name" value="B3_DNA-bd"/>
</dbReference>
<evidence type="ECO:0000313" key="9">
    <source>
        <dbReference type="Proteomes" id="UP000237000"/>
    </source>
</evidence>
<dbReference type="CDD" id="cd10017">
    <property type="entry name" value="B3_DNA"/>
    <property type="match status" value="1"/>
</dbReference>
<evidence type="ECO:0000256" key="5">
    <source>
        <dbReference type="ARBA" id="ARBA00023242"/>
    </source>
</evidence>
<evidence type="ECO:0000256" key="2">
    <source>
        <dbReference type="ARBA" id="ARBA00023015"/>
    </source>
</evidence>
<organism evidence="8 9">
    <name type="scientific">Trema orientale</name>
    <name type="common">Charcoal tree</name>
    <name type="synonym">Celtis orientalis</name>
    <dbReference type="NCBI Taxonomy" id="63057"/>
    <lineage>
        <taxon>Eukaryota</taxon>
        <taxon>Viridiplantae</taxon>
        <taxon>Streptophyta</taxon>
        <taxon>Embryophyta</taxon>
        <taxon>Tracheophyta</taxon>
        <taxon>Spermatophyta</taxon>
        <taxon>Magnoliopsida</taxon>
        <taxon>eudicotyledons</taxon>
        <taxon>Gunneridae</taxon>
        <taxon>Pentapetalae</taxon>
        <taxon>rosids</taxon>
        <taxon>fabids</taxon>
        <taxon>Rosales</taxon>
        <taxon>Cannabaceae</taxon>
        <taxon>Trema</taxon>
    </lineage>
</organism>
<gene>
    <name evidence="8" type="ORF">TorRG33x02_016450</name>
</gene>
<dbReference type="PANTHER" id="PTHR31920:SF108">
    <property type="entry name" value="B3 DOMAIN-CONTAINING TRANSCRIPTION FACTOR VRN1-LIKE"/>
    <property type="match status" value="1"/>
</dbReference>
<protein>
    <submittedName>
        <fullName evidence="8">B3 DNA binding domain containing protein</fullName>
    </submittedName>
</protein>
<accession>A0A2P5FXZ7</accession>
<dbReference type="PROSITE" id="PS50863">
    <property type="entry name" value="B3"/>
    <property type="match status" value="1"/>
</dbReference>
<keyword evidence="2" id="KW-0805">Transcription regulation</keyword>
<dbReference type="Proteomes" id="UP000237000">
    <property type="component" value="Unassembled WGS sequence"/>
</dbReference>
<dbReference type="EMBL" id="JXTC01000004">
    <property type="protein sequence ID" value="POO02659.1"/>
    <property type="molecule type" value="Genomic_DNA"/>
</dbReference>
<sequence>MNLRSRRDTSQPSFSAVTPHFFRIVQENTLRDKRLLIPKKFVHKYGETLSSKVFVKLPCGSEWEMELRKLDGCVWLGKGWPEFAGHYSIGYGDLLVFRYEGNSRFHALIFDPSTVEIDYPLITSHFDAPKRGEITDDDSIEILEDYSLCTRKRKNSPLPHSRPQENSKTGPIVKTEIHFSQRGPNERTPAQPNEKIPGNSMRKLHFLAEDGDKDRLTTPIRRKCEAGRRMEQMTANDEVKALCRDSCFKSKRLTCKIVMQPSQVIKYYDMTFPRYFAR</sequence>
<dbReference type="SUPFAM" id="SSF101936">
    <property type="entry name" value="DNA-binding pseudobarrel domain"/>
    <property type="match status" value="1"/>
</dbReference>
<comment type="caution">
    <text evidence="8">The sequence shown here is derived from an EMBL/GenBank/DDBJ whole genome shotgun (WGS) entry which is preliminary data.</text>
</comment>
<keyword evidence="3" id="KW-0238">DNA-binding</keyword>
<feature type="region of interest" description="Disordered" evidence="6">
    <location>
        <begin position="153"/>
        <end position="172"/>
    </location>
</feature>
<reference evidence="9" key="1">
    <citation type="submission" date="2016-06" db="EMBL/GenBank/DDBJ databases">
        <title>Parallel loss of symbiosis genes in relatives of nitrogen-fixing non-legume Parasponia.</title>
        <authorList>
            <person name="Van Velzen R."/>
            <person name="Holmer R."/>
            <person name="Bu F."/>
            <person name="Rutten L."/>
            <person name="Van Zeijl A."/>
            <person name="Liu W."/>
            <person name="Santuari L."/>
            <person name="Cao Q."/>
            <person name="Sharma T."/>
            <person name="Shen D."/>
            <person name="Roswanjaya Y."/>
            <person name="Wardhani T."/>
            <person name="Kalhor M.S."/>
            <person name="Jansen J."/>
            <person name="Van den Hoogen J."/>
            <person name="Gungor B."/>
            <person name="Hartog M."/>
            <person name="Hontelez J."/>
            <person name="Verver J."/>
            <person name="Yang W.-C."/>
            <person name="Schijlen E."/>
            <person name="Repin R."/>
            <person name="Schilthuizen M."/>
            <person name="Schranz E."/>
            <person name="Heidstra R."/>
            <person name="Miyata K."/>
            <person name="Fedorova E."/>
            <person name="Kohlen W."/>
            <person name="Bisseling T."/>
            <person name="Smit S."/>
            <person name="Geurts R."/>
        </authorList>
    </citation>
    <scope>NUCLEOTIDE SEQUENCE [LARGE SCALE GENOMIC DNA]</scope>
    <source>
        <strain evidence="9">cv. RG33-2</strain>
    </source>
</reference>
<dbReference type="PANTHER" id="PTHR31920">
    <property type="entry name" value="B3 DOMAIN-CONTAINING"/>
    <property type="match status" value="1"/>
</dbReference>
<dbReference type="InParanoid" id="A0A2P5FXZ7"/>
<evidence type="ECO:0000259" key="7">
    <source>
        <dbReference type="PROSITE" id="PS50863"/>
    </source>
</evidence>
<dbReference type="FunCoup" id="A0A2P5FXZ7">
    <property type="interactions" value="85"/>
</dbReference>
<dbReference type="STRING" id="63057.A0A2P5FXZ7"/>
<dbReference type="Gene3D" id="2.40.330.10">
    <property type="entry name" value="DNA-binding pseudobarrel domain"/>
    <property type="match status" value="1"/>
</dbReference>
<dbReference type="GO" id="GO:0003677">
    <property type="term" value="F:DNA binding"/>
    <property type="evidence" value="ECO:0007669"/>
    <property type="project" value="UniProtKB-KW"/>
</dbReference>
<dbReference type="InterPro" id="IPR015300">
    <property type="entry name" value="DNA-bd_pseudobarrel_sf"/>
</dbReference>